<dbReference type="EMBL" id="ALWO02000027">
    <property type="protein sequence ID" value="EOZ97827.1"/>
    <property type="molecule type" value="Genomic_DNA"/>
</dbReference>
<evidence type="ECO:0000313" key="7">
    <source>
        <dbReference type="Proteomes" id="UP000006073"/>
    </source>
</evidence>
<comment type="caution">
    <text evidence="6">The sequence shown here is derived from an EMBL/GenBank/DDBJ whole genome shotgun (WGS) entry which is preliminary data.</text>
</comment>
<evidence type="ECO:0000256" key="1">
    <source>
        <dbReference type="ARBA" id="ARBA00004141"/>
    </source>
</evidence>
<dbReference type="GO" id="GO:0016020">
    <property type="term" value="C:membrane"/>
    <property type="evidence" value="ECO:0007669"/>
    <property type="project" value="UniProtKB-SubCell"/>
</dbReference>
<proteinExistence type="predicted"/>
<dbReference type="Proteomes" id="UP000006073">
    <property type="component" value="Unassembled WGS sequence"/>
</dbReference>
<feature type="transmembrane region" description="Helical" evidence="5">
    <location>
        <begin position="54"/>
        <end position="72"/>
    </location>
</feature>
<keyword evidence="4 5" id="KW-0472">Membrane</keyword>
<name>S2DFD6_INDAL</name>
<accession>S2DFD6</accession>
<dbReference type="STRING" id="1189612.A33Q_1636"/>
<sequence>MPLSTLLFVPEFVNAGTKPLGYPDYFAYTLIIFKVLGAFTIIHPKTPTKLKEWAYAGLTFNLIFAFISHRVVDGFGSLAIFPLTILAILMVSYFYKNRIMNNHITK</sequence>
<dbReference type="AlphaFoldDB" id="S2DFD6"/>
<feature type="transmembrane region" description="Helical" evidence="5">
    <location>
        <begin position="25"/>
        <end position="42"/>
    </location>
</feature>
<dbReference type="eggNOG" id="ENOG5031TV8">
    <property type="taxonomic scope" value="Bacteria"/>
</dbReference>
<evidence type="ECO:0000256" key="4">
    <source>
        <dbReference type="ARBA" id="ARBA00023136"/>
    </source>
</evidence>
<gene>
    <name evidence="6" type="ORF">A33Q_1636</name>
</gene>
<evidence type="ECO:0000256" key="2">
    <source>
        <dbReference type="ARBA" id="ARBA00022692"/>
    </source>
</evidence>
<dbReference type="InterPro" id="IPR032808">
    <property type="entry name" value="DoxX"/>
</dbReference>
<dbReference type="Pfam" id="PF13564">
    <property type="entry name" value="DoxX_2"/>
    <property type="match status" value="1"/>
</dbReference>
<evidence type="ECO:0000313" key="6">
    <source>
        <dbReference type="EMBL" id="EOZ97827.1"/>
    </source>
</evidence>
<keyword evidence="7" id="KW-1185">Reference proteome</keyword>
<feature type="transmembrane region" description="Helical" evidence="5">
    <location>
        <begin position="78"/>
        <end position="95"/>
    </location>
</feature>
<evidence type="ECO:0000256" key="5">
    <source>
        <dbReference type="SAM" id="Phobius"/>
    </source>
</evidence>
<comment type="subcellular location">
    <subcellularLocation>
        <location evidence="1">Membrane</location>
        <topology evidence="1">Multi-pass membrane protein</topology>
    </subcellularLocation>
</comment>
<evidence type="ECO:0008006" key="8">
    <source>
        <dbReference type="Google" id="ProtNLM"/>
    </source>
</evidence>
<organism evidence="6 7">
    <name type="scientific">Indibacter alkaliphilus (strain CCUG 57479 / KCTC 22604 / LW1)</name>
    <dbReference type="NCBI Taxonomy" id="1189612"/>
    <lineage>
        <taxon>Bacteria</taxon>
        <taxon>Pseudomonadati</taxon>
        <taxon>Bacteroidota</taxon>
        <taxon>Cytophagia</taxon>
        <taxon>Cytophagales</taxon>
        <taxon>Cyclobacteriaceae</taxon>
    </lineage>
</organism>
<evidence type="ECO:0000256" key="3">
    <source>
        <dbReference type="ARBA" id="ARBA00022989"/>
    </source>
</evidence>
<keyword evidence="2 5" id="KW-0812">Transmembrane</keyword>
<protein>
    <recommendedName>
        <fullName evidence="8">DoxX-like family protein</fullName>
    </recommendedName>
</protein>
<keyword evidence="3 5" id="KW-1133">Transmembrane helix</keyword>
<reference evidence="6 7" key="1">
    <citation type="journal article" date="2013" name="Genome Announc.">
        <title>Draft Genome Sequence of Indibacter alkaliphilus Strain LW1T, Isolated from Lonar Lake, a Haloalkaline Lake in the Buldana District of Maharashtra, India.</title>
        <authorList>
            <person name="Singh A."/>
            <person name="Kumar Jangir P."/>
            <person name="Sharma R."/>
            <person name="Singh A."/>
            <person name="Kumar Pinnaka A."/>
            <person name="Shivaji S."/>
        </authorList>
    </citation>
    <scope>NUCLEOTIDE SEQUENCE [LARGE SCALE GENOMIC DNA]</scope>
    <source>
        <strain evidence="7">CCUG 57479 / KCTC 22604 / LW1</strain>
    </source>
</reference>